<dbReference type="GeneID" id="91099126"/>
<dbReference type="PROSITE" id="PS01359">
    <property type="entry name" value="ZF_PHD_1"/>
    <property type="match status" value="1"/>
</dbReference>
<evidence type="ECO:0000256" key="4">
    <source>
        <dbReference type="PROSITE-ProRule" id="PRU00146"/>
    </source>
</evidence>
<keyword evidence="3" id="KW-0862">Zinc</keyword>
<keyword evidence="1" id="KW-0479">Metal-binding</keyword>
<dbReference type="CDD" id="cd15535">
    <property type="entry name" value="PHD1_Rco1"/>
    <property type="match status" value="1"/>
</dbReference>
<dbReference type="Gene3D" id="3.30.40.10">
    <property type="entry name" value="Zinc/RING finger domain, C3HC4 (zinc finger)"/>
    <property type="match status" value="2"/>
</dbReference>
<feature type="compositionally biased region" description="Polar residues" evidence="5">
    <location>
        <begin position="103"/>
        <end position="135"/>
    </location>
</feature>
<dbReference type="InterPro" id="IPR011011">
    <property type="entry name" value="Znf_FYVE_PHD"/>
</dbReference>
<dbReference type="CDD" id="cd15534">
    <property type="entry name" value="PHD2_PHF12_Rco1"/>
    <property type="match status" value="1"/>
</dbReference>
<sequence length="758" mass="81764">MDVDTPTPIATPTPPPARRSEDEPPPEESNSHSHSHSRSPATVAPNVASSHTAGPSSEHQAQTQTPLSDRPKRSAKDGYWKMKEAEAKAKAPQNENDEVTPIPQLSHTATTVDNQQDILMTPNTSSVPPVDTNSNASATPVPTAQPQPQTQSGPKKRGRKRISPPPLMTTKGISLVFRMPPAGPSGSTSASASTPQQAIASGSGAGGDQDSRDSTPDKVGDASAPGEGEGEGSKKKRRAETSLSNSRPTRGRPSPNGTPLTGSPGPSNSNPNGALSIFAPPPPSEELPEALQTSTIPTDIVDADAIRKEAAAGFESRLRSRAAPGQRRDGGERTGVSASGKDVRVGGTPRTADKANNSGAGNGTATGQGTGGKKKGKGKVDVDVPNQDFCSACRGIGRFLCCDGCPRSFHFMCLEPPLRIDELPDEETWYCKKCRAERLKESRETASPTKEKELKPIPMVFKQLSKKVDEENPCQFRLPATLRTYFAGVGTAPRGEYVDAEETRTKYDRKGFQEDRDPFKTRDGKNKPIACYVCGGSSLPNHSLTTDPESAWRQIISCDYCSLSWHLDCLDPPLSSMPNSGRKWMCPNHAEQALPRRRTVRNDLETVDIDQRHQPNNGNIVVIPEPDPPKGPPLDYEDLVINRKKFRVPERIIRLDFWEKVQKNGGTLKHNAHLNNPSEEDVEAAKLVLSLLEPQPESQDNGINPEPEQPQNDQPINDHFPIPSTPTHGNEKPQSTGSGSGGKQPKIVLRMPAGLTPK</sequence>
<evidence type="ECO:0000313" key="8">
    <source>
        <dbReference type="Proteomes" id="UP001358614"/>
    </source>
</evidence>
<feature type="compositionally biased region" description="Low complexity" evidence="5">
    <location>
        <begin position="703"/>
        <end position="718"/>
    </location>
</feature>
<dbReference type="EMBL" id="CP144089">
    <property type="protein sequence ID" value="WWD02283.1"/>
    <property type="molecule type" value="Genomic_DNA"/>
</dbReference>
<name>A0AAX4K8V6_9TREE</name>
<feature type="compositionally biased region" description="Low complexity" evidence="5">
    <location>
        <begin position="184"/>
        <end position="202"/>
    </location>
</feature>
<dbReference type="PANTHER" id="PTHR47636">
    <property type="entry name" value="TRANSCRIPTIONAL REGULATORY PROTEIN RCO1"/>
    <property type="match status" value="1"/>
</dbReference>
<feature type="compositionally biased region" description="Low complexity" evidence="5">
    <location>
        <begin position="253"/>
        <end position="273"/>
    </location>
</feature>
<evidence type="ECO:0000259" key="6">
    <source>
        <dbReference type="PROSITE" id="PS50016"/>
    </source>
</evidence>
<dbReference type="GO" id="GO:0032221">
    <property type="term" value="C:Rpd3S complex"/>
    <property type="evidence" value="ECO:0007669"/>
    <property type="project" value="TreeGrafter"/>
</dbReference>
<evidence type="ECO:0000256" key="3">
    <source>
        <dbReference type="ARBA" id="ARBA00022833"/>
    </source>
</evidence>
<feature type="region of interest" description="Disordered" evidence="5">
    <location>
        <begin position="1"/>
        <end position="299"/>
    </location>
</feature>
<dbReference type="PROSITE" id="PS50016">
    <property type="entry name" value="ZF_PHD_2"/>
    <property type="match status" value="1"/>
</dbReference>
<evidence type="ECO:0000256" key="5">
    <source>
        <dbReference type="SAM" id="MobiDB-lite"/>
    </source>
</evidence>
<dbReference type="SMART" id="SM00249">
    <property type="entry name" value="PHD"/>
    <property type="match status" value="2"/>
</dbReference>
<proteinExistence type="predicted"/>
<evidence type="ECO:0000313" key="7">
    <source>
        <dbReference type="EMBL" id="WWD02283.1"/>
    </source>
</evidence>
<dbReference type="GO" id="GO:0006357">
    <property type="term" value="P:regulation of transcription by RNA polymerase II"/>
    <property type="evidence" value="ECO:0007669"/>
    <property type="project" value="TreeGrafter"/>
</dbReference>
<dbReference type="AlphaFoldDB" id="A0AAX4K8V6"/>
<organism evidence="7 8">
    <name type="scientific">Kwoniella europaea PYCC6329</name>
    <dbReference type="NCBI Taxonomy" id="1423913"/>
    <lineage>
        <taxon>Eukaryota</taxon>
        <taxon>Fungi</taxon>
        <taxon>Dikarya</taxon>
        <taxon>Basidiomycota</taxon>
        <taxon>Agaricomycotina</taxon>
        <taxon>Tremellomycetes</taxon>
        <taxon>Tremellales</taxon>
        <taxon>Cryptococcaceae</taxon>
        <taxon>Kwoniella</taxon>
    </lineage>
</organism>
<dbReference type="GO" id="GO:0008270">
    <property type="term" value="F:zinc ion binding"/>
    <property type="evidence" value="ECO:0007669"/>
    <property type="project" value="UniProtKB-KW"/>
</dbReference>
<accession>A0AAX4K8V6</accession>
<evidence type="ECO:0000256" key="2">
    <source>
        <dbReference type="ARBA" id="ARBA00022771"/>
    </source>
</evidence>
<keyword evidence="2 4" id="KW-0863">Zinc-finger</keyword>
<feature type="compositionally biased region" description="Polar residues" evidence="5">
    <location>
        <begin position="47"/>
        <end position="67"/>
    </location>
</feature>
<dbReference type="RefSeq" id="XP_066080250.1">
    <property type="nucleotide sequence ID" value="XM_066224153.1"/>
</dbReference>
<evidence type="ECO:0000256" key="1">
    <source>
        <dbReference type="ARBA" id="ARBA00022723"/>
    </source>
</evidence>
<feature type="compositionally biased region" description="Basic and acidic residues" evidence="5">
    <location>
        <begin position="209"/>
        <end position="220"/>
    </location>
</feature>
<feature type="compositionally biased region" description="Basic and acidic residues" evidence="5">
    <location>
        <begin position="69"/>
        <end position="89"/>
    </location>
</feature>
<keyword evidence="8" id="KW-1185">Reference proteome</keyword>
<dbReference type="Proteomes" id="UP001358614">
    <property type="component" value="Chromosome 1"/>
</dbReference>
<feature type="compositionally biased region" description="Polar residues" evidence="5">
    <location>
        <begin position="725"/>
        <end position="737"/>
    </location>
</feature>
<dbReference type="PANTHER" id="PTHR47636:SF1">
    <property type="entry name" value="TRANSCRIPTIONAL REGULATORY PROTEIN RCO1"/>
    <property type="match status" value="1"/>
</dbReference>
<dbReference type="InterPro" id="IPR001965">
    <property type="entry name" value="Znf_PHD"/>
</dbReference>
<dbReference type="Pfam" id="PF00628">
    <property type="entry name" value="PHD"/>
    <property type="match status" value="2"/>
</dbReference>
<protein>
    <recommendedName>
        <fullName evidence="6">PHD-type domain-containing protein</fullName>
    </recommendedName>
</protein>
<reference evidence="7 8" key="1">
    <citation type="submission" date="2024-01" db="EMBL/GenBank/DDBJ databases">
        <title>Comparative genomics of Cryptococcus and Kwoniella reveals pathogenesis evolution and contrasting modes of karyotype evolution via chromosome fusion or intercentromeric recombination.</title>
        <authorList>
            <person name="Coelho M.A."/>
            <person name="David-Palma M."/>
            <person name="Shea T."/>
            <person name="Bowers K."/>
            <person name="McGinley-Smith S."/>
            <person name="Mohammad A.W."/>
            <person name="Gnirke A."/>
            <person name="Yurkov A.M."/>
            <person name="Nowrousian M."/>
            <person name="Sun S."/>
            <person name="Cuomo C.A."/>
            <person name="Heitman J."/>
        </authorList>
    </citation>
    <scope>NUCLEOTIDE SEQUENCE [LARGE SCALE GENOMIC DNA]</scope>
    <source>
        <strain evidence="7 8">PYCC6329</strain>
    </source>
</reference>
<feature type="region of interest" description="Disordered" evidence="5">
    <location>
        <begin position="695"/>
        <end position="758"/>
    </location>
</feature>
<feature type="compositionally biased region" description="Low complexity" evidence="5">
    <location>
        <begin position="136"/>
        <end position="152"/>
    </location>
</feature>
<feature type="region of interest" description="Disordered" evidence="5">
    <location>
        <begin position="312"/>
        <end position="380"/>
    </location>
</feature>
<dbReference type="KEGG" id="ker:91099126"/>
<dbReference type="InterPro" id="IPR013083">
    <property type="entry name" value="Znf_RING/FYVE/PHD"/>
</dbReference>
<dbReference type="InterPro" id="IPR052819">
    <property type="entry name" value="Chromatin_regulatory_protein"/>
</dbReference>
<dbReference type="SUPFAM" id="SSF57903">
    <property type="entry name" value="FYVE/PHD zinc finger"/>
    <property type="match status" value="2"/>
</dbReference>
<gene>
    <name evidence="7" type="ORF">V865_000322</name>
</gene>
<dbReference type="InterPro" id="IPR019786">
    <property type="entry name" value="Zinc_finger_PHD-type_CS"/>
</dbReference>
<feature type="compositionally biased region" description="Gly residues" evidence="5">
    <location>
        <begin position="360"/>
        <end position="371"/>
    </location>
</feature>
<feature type="domain" description="PHD-type" evidence="6">
    <location>
        <begin position="387"/>
        <end position="437"/>
    </location>
</feature>
<dbReference type="InterPro" id="IPR019787">
    <property type="entry name" value="Znf_PHD-finger"/>
</dbReference>